<dbReference type="PANTHER" id="PTHR43678:SF1">
    <property type="entry name" value="BETA-N-ACETYLHEXOSAMINIDASE"/>
    <property type="match status" value="1"/>
</dbReference>
<dbReference type="Pfam" id="PF02838">
    <property type="entry name" value="Glyco_hydro_20b"/>
    <property type="match status" value="1"/>
</dbReference>
<dbReference type="InterPro" id="IPR029018">
    <property type="entry name" value="Hex-like_dom2"/>
</dbReference>
<dbReference type="InterPro" id="IPR035992">
    <property type="entry name" value="Ricin_B-like_lectins"/>
</dbReference>
<dbReference type="PRINTS" id="PR00738">
    <property type="entry name" value="GLHYDRLASE20"/>
</dbReference>
<feature type="active site" description="Proton donor" evidence="4">
    <location>
        <position position="352"/>
    </location>
</feature>
<name>A0A5B2XUT3_9PSEU</name>
<feature type="transmembrane region" description="Helical" evidence="5">
    <location>
        <begin position="50"/>
        <end position="71"/>
    </location>
</feature>
<evidence type="ECO:0000256" key="5">
    <source>
        <dbReference type="SAM" id="Phobius"/>
    </source>
</evidence>
<evidence type="ECO:0000313" key="8">
    <source>
        <dbReference type="Proteomes" id="UP000323454"/>
    </source>
</evidence>
<dbReference type="InterPro" id="IPR008979">
    <property type="entry name" value="Galactose-bd-like_sf"/>
</dbReference>
<dbReference type="GO" id="GO:0004563">
    <property type="term" value="F:beta-N-acetylhexosaminidase activity"/>
    <property type="evidence" value="ECO:0007669"/>
    <property type="project" value="InterPro"/>
</dbReference>
<gene>
    <name evidence="7" type="ORF">F0L68_02165</name>
</gene>
<evidence type="ECO:0000256" key="4">
    <source>
        <dbReference type="PIRSR" id="PIRSR625705-1"/>
    </source>
</evidence>
<protein>
    <submittedName>
        <fullName evidence="7">Family 20 glycosylhydrolase</fullName>
    </submittedName>
</protein>
<dbReference type="InterPro" id="IPR025705">
    <property type="entry name" value="Beta_hexosaminidase_sua/sub"/>
</dbReference>
<dbReference type="PANTHER" id="PTHR43678">
    <property type="entry name" value="PUTATIVE (AFU_ORTHOLOGUE AFUA_2G00640)-RELATED"/>
    <property type="match status" value="1"/>
</dbReference>
<keyword evidence="3" id="KW-0326">Glycosidase</keyword>
<proteinExistence type="inferred from homology"/>
<reference evidence="7 8" key="2">
    <citation type="submission" date="2019-09" db="EMBL/GenBank/DDBJ databases">
        <authorList>
            <person name="Jin C."/>
        </authorList>
    </citation>
    <scope>NUCLEOTIDE SEQUENCE [LARGE SCALE GENOMIC DNA]</scope>
    <source>
        <strain evidence="7 8">AN110305</strain>
    </source>
</reference>
<dbReference type="PROSITE" id="PS50231">
    <property type="entry name" value="RICIN_B_LECTIN"/>
    <property type="match status" value="1"/>
</dbReference>
<keyword evidence="8" id="KW-1185">Reference proteome</keyword>
<dbReference type="InterPro" id="IPR017853">
    <property type="entry name" value="GH"/>
</dbReference>
<keyword evidence="5" id="KW-1133">Transmembrane helix</keyword>
<comment type="similarity">
    <text evidence="1">Belongs to the glycosyl hydrolase 20 family.</text>
</comment>
<dbReference type="InterPro" id="IPR015883">
    <property type="entry name" value="Glyco_hydro_20_cat"/>
</dbReference>
<sequence>MLCSGQFRAGIDSAGRSAVSSLPVSQLRSPSRPVSARTPPMTLLRTPIRLLAALAVALAGTAVAAASPAAAVNATPTTIPALQQWTGGTGAYTFGAATRIVRATGDAAALQATSQTLAEDLTALSGFTIAQVTGSTADLTPGDIYLGLGSTDTGLGAEGYQLAITDRVAVTARADAGAFAGTRTLLQLLHQGYAVPQGSARDWPAYAQRGLMVDDGRKFFTPAWLRNHIRELAYLKLNYLHLHLSDNLGFRIQSDTHPEIVSADHLSKKDVADLVALAARYHVTIVPEIDMPGHMDTILAAHQDLRLVGSDGTVNNGYIDLAKDASYTLMKDLITEYLPLFPGPYWHIGADEYVTNYGNYPQMLTYARAHYGASANAKDTYLGFVNWADGVVRAGGKTTRAWNDGLYGGSAVTVHPEVVVEFWTNSGLSPQQHVDNGHEIMNASWDPTYYVLGGAKPNVTWGYETWNPTVFQGNQTLTAAGRAKDLGAKLHVWCDNPNAETEDTVAAGIKDPLRMLAQQTWGSPKLAATYSAFQGVIASVGRNPAWPTAAQPGNLAANRPVTVSSTETPNFPGANAVDGDYGTRWSSAYADPQWLQVDLGTTRSIGRVKLTWETAYGKAYQLQTSADATNWTTIYQTSTGVGGVEDLTGLTGSGRYVRMLGTARGTTYGYSLYEFEVYAPGSTPGPVASGQTYTIGNLGSGKVVDDPASSTATGTQLIQWARHGGPNQQWKATGNPDGSFSFTNVASGLCMDVNGGSTASGAAIIQWTCHGGDNQRWLVTSGSAGVTVTGKASGLTLTVGGVADGDPLTQATDTGSGAQRWTFTQV</sequence>
<keyword evidence="5" id="KW-0812">Transmembrane</keyword>
<evidence type="ECO:0000256" key="3">
    <source>
        <dbReference type="ARBA" id="ARBA00023295"/>
    </source>
</evidence>
<evidence type="ECO:0000259" key="6">
    <source>
        <dbReference type="PROSITE" id="PS50022"/>
    </source>
</evidence>
<dbReference type="InterPro" id="IPR000772">
    <property type="entry name" value="Ricin_B_lectin"/>
</dbReference>
<dbReference type="CDD" id="cd00161">
    <property type="entry name" value="beta-trefoil_Ricin-like"/>
    <property type="match status" value="1"/>
</dbReference>
<dbReference type="Pfam" id="PF00728">
    <property type="entry name" value="Glyco_hydro_20"/>
    <property type="match status" value="1"/>
</dbReference>
<evidence type="ECO:0000256" key="2">
    <source>
        <dbReference type="ARBA" id="ARBA00022801"/>
    </source>
</evidence>
<accession>A0A5B2XUT3</accession>
<dbReference type="InterPro" id="IPR052764">
    <property type="entry name" value="GH20_Enzymes"/>
</dbReference>
<dbReference type="SUPFAM" id="SSF50370">
    <property type="entry name" value="Ricin B-like lectins"/>
    <property type="match status" value="1"/>
</dbReference>
<dbReference type="InterPro" id="IPR015882">
    <property type="entry name" value="HEX_bac_N"/>
</dbReference>
<keyword evidence="2 7" id="KW-0378">Hydrolase</keyword>
<dbReference type="Gene3D" id="3.30.379.10">
    <property type="entry name" value="Chitobiase/beta-hexosaminidase domain 2-like"/>
    <property type="match status" value="1"/>
</dbReference>
<evidence type="ECO:0000256" key="1">
    <source>
        <dbReference type="ARBA" id="ARBA00006285"/>
    </source>
</evidence>
<dbReference type="SUPFAM" id="SSF51445">
    <property type="entry name" value="(Trans)glycosidases"/>
    <property type="match status" value="1"/>
</dbReference>
<dbReference type="EMBL" id="VUOB01000002">
    <property type="protein sequence ID" value="KAA2266564.1"/>
    <property type="molecule type" value="Genomic_DNA"/>
</dbReference>
<keyword evidence="5" id="KW-0472">Membrane</keyword>
<dbReference type="Gene3D" id="3.20.20.80">
    <property type="entry name" value="Glycosidases"/>
    <property type="match status" value="1"/>
</dbReference>
<dbReference type="SUPFAM" id="SSF55545">
    <property type="entry name" value="beta-N-acetylhexosaminidase-like domain"/>
    <property type="match status" value="1"/>
</dbReference>
<dbReference type="PROSITE" id="PS50022">
    <property type="entry name" value="FA58C_3"/>
    <property type="match status" value="1"/>
</dbReference>
<comment type="caution">
    <text evidence="7">The sequence shown here is derived from an EMBL/GenBank/DDBJ whole genome shotgun (WGS) entry which is preliminary data.</text>
</comment>
<feature type="domain" description="F5/8 type C" evidence="6">
    <location>
        <begin position="541"/>
        <end position="680"/>
    </location>
</feature>
<organism evidence="7 8">
    <name type="scientific">Solihabitans fulvus</name>
    <dbReference type="NCBI Taxonomy" id="1892852"/>
    <lineage>
        <taxon>Bacteria</taxon>
        <taxon>Bacillati</taxon>
        <taxon>Actinomycetota</taxon>
        <taxon>Actinomycetes</taxon>
        <taxon>Pseudonocardiales</taxon>
        <taxon>Pseudonocardiaceae</taxon>
        <taxon>Solihabitans</taxon>
    </lineage>
</organism>
<dbReference type="AlphaFoldDB" id="A0A5B2XUT3"/>
<dbReference type="Pfam" id="PF14200">
    <property type="entry name" value="RicinB_lectin_2"/>
    <property type="match status" value="1"/>
</dbReference>
<evidence type="ECO:0000313" key="7">
    <source>
        <dbReference type="EMBL" id="KAA2266564.1"/>
    </source>
</evidence>
<dbReference type="Gene3D" id="2.60.120.260">
    <property type="entry name" value="Galactose-binding domain-like"/>
    <property type="match status" value="1"/>
</dbReference>
<dbReference type="Proteomes" id="UP000323454">
    <property type="component" value="Unassembled WGS sequence"/>
</dbReference>
<reference evidence="7 8" key="1">
    <citation type="submission" date="2019-09" db="EMBL/GenBank/DDBJ databases">
        <title>Goodfellowia gen. nov., a new genus of the Pseudonocardineae related to Actinoalloteichus, containing Goodfellowia coeruleoviolacea gen. nov., comb. nov. gen. nov., comb. nov.</title>
        <authorList>
            <person name="Labeda D."/>
        </authorList>
    </citation>
    <scope>NUCLEOTIDE SEQUENCE [LARGE SCALE GENOMIC DNA]</scope>
    <source>
        <strain evidence="7 8">AN110305</strain>
    </source>
</reference>
<dbReference type="GO" id="GO:0005975">
    <property type="term" value="P:carbohydrate metabolic process"/>
    <property type="evidence" value="ECO:0007669"/>
    <property type="project" value="InterPro"/>
</dbReference>
<dbReference type="SUPFAM" id="SSF49785">
    <property type="entry name" value="Galactose-binding domain-like"/>
    <property type="match status" value="1"/>
</dbReference>
<dbReference type="SMART" id="SM00458">
    <property type="entry name" value="RICIN"/>
    <property type="match status" value="1"/>
</dbReference>
<dbReference type="OrthoDB" id="9763537at2"/>
<dbReference type="CDD" id="cd06564">
    <property type="entry name" value="GH20_DspB_LnbB-like"/>
    <property type="match status" value="1"/>
</dbReference>
<dbReference type="Pfam" id="PF00754">
    <property type="entry name" value="F5_F8_type_C"/>
    <property type="match status" value="1"/>
</dbReference>
<dbReference type="Gene3D" id="2.80.10.50">
    <property type="match status" value="2"/>
</dbReference>
<dbReference type="InterPro" id="IPR000421">
    <property type="entry name" value="FA58C"/>
</dbReference>